<evidence type="ECO:0000256" key="1">
    <source>
        <dbReference type="ARBA" id="ARBA00004141"/>
    </source>
</evidence>
<dbReference type="InterPro" id="IPR045888">
    <property type="entry name" value="Erv"/>
</dbReference>
<evidence type="ECO:0008006" key="10">
    <source>
        <dbReference type="Google" id="ProtNLM"/>
    </source>
</evidence>
<evidence type="ECO:0000256" key="2">
    <source>
        <dbReference type="ARBA" id="ARBA00005648"/>
    </source>
</evidence>
<feature type="domain" description="Endoplasmic reticulum vesicle transporter N-terminal" evidence="8">
    <location>
        <begin position="7"/>
        <end position="97"/>
    </location>
</feature>
<feature type="transmembrane region" description="Helical" evidence="6">
    <location>
        <begin position="277"/>
        <end position="298"/>
    </location>
</feature>
<evidence type="ECO:0000256" key="4">
    <source>
        <dbReference type="ARBA" id="ARBA00022989"/>
    </source>
</evidence>
<gene>
    <name evidence="9" type="ORF">NDES1114_LOCUS31028</name>
</gene>
<keyword evidence="4 6" id="KW-1133">Transmembrane helix</keyword>
<evidence type="ECO:0000313" key="9">
    <source>
        <dbReference type="EMBL" id="CAD9147532.1"/>
    </source>
</evidence>
<dbReference type="InterPro" id="IPR039542">
    <property type="entry name" value="Erv_N"/>
</dbReference>
<comment type="similarity">
    <text evidence="2">Belongs to the ERGIC family.</text>
</comment>
<keyword evidence="3 6" id="KW-0812">Transmembrane</keyword>
<accession>A0A7S1QSZ4</accession>
<name>A0A7S1QSZ4_NEODS</name>
<dbReference type="GO" id="GO:0005783">
    <property type="term" value="C:endoplasmic reticulum"/>
    <property type="evidence" value="ECO:0007669"/>
    <property type="project" value="TreeGrafter"/>
</dbReference>
<dbReference type="PANTHER" id="PTHR10984:SF25">
    <property type="entry name" value="ENDOPLASMIC RETICULUM-GOLGI INTERMEDIATE COMPARTMENT PROTEIN 3"/>
    <property type="match status" value="1"/>
</dbReference>
<evidence type="ECO:0000256" key="5">
    <source>
        <dbReference type="ARBA" id="ARBA00023136"/>
    </source>
</evidence>
<sequence>MPLGSNIKRLDFYRRVPIDLTEPTAPGAVISLVAITIMLSLFVGEIVSYAWPPQRTDMFVAQDTEGTRLRVNFNMTYHRLPCFAMSVDVLDALGRHEMGMANTVHKTRVSRSGQVLGMFTGVQSEQDNDNQREEGCNVAGFVMVNKVPGNFHISAHGLQHVVMRHLQGNMNVMHTIHQLWVGEVDFSNGNHGYDGELHPVNGLEQLDEQPQHYEYHLDIVPTIFHETASKKGKDERAYQLAVSKHKQQIPPGHMPAAFFRYQLSPITVRFGRERTSFIHFLTYVCAIVGGVYTVAGILNSMFHRAAVQFQRQMLGKQS</sequence>
<protein>
    <recommendedName>
        <fullName evidence="10">Endoplasmic reticulum vesicle transporter C-terminal domain-containing protein</fullName>
    </recommendedName>
</protein>
<dbReference type="InterPro" id="IPR012936">
    <property type="entry name" value="Erv_C"/>
</dbReference>
<dbReference type="Pfam" id="PF13850">
    <property type="entry name" value="ERGIC_N"/>
    <property type="match status" value="1"/>
</dbReference>
<feature type="domain" description="Endoplasmic reticulum vesicle transporter C-terminal" evidence="7">
    <location>
        <begin position="125"/>
        <end position="298"/>
    </location>
</feature>
<dbReference type="GO" id="GO:0016020">
    <property type="term" value="C:membrane"/>
    <property type="evidence" value="ECO:0007669"/>
    <property type="project" value="UniProtKB-SubCell"/>
</dbReference>
<dbReference type="EMBL" id="HBGF01046381">
    <property type="protein sequence ID" value="CAD9147532.1"/>
    <property type="molecule type" value="Transcribed_RNA"/>
</dbReference>
<comment type="subcellular location">
    <subcellularLocation>
        <location evidence="1">Membrane</location>
        <topology evidence="1">Multi-pass membrane protein</topology>
    </subcellularLocation>
</comment>
<reference evidence="9" key="1">
    <citation type="submission" date="2021-01" db="EMBL/GenBank/DDBJ databases">
        <authorList>
            <person name="Corre E."/>
            <person name="Pelletier E."/>
            <person name="Niang G."/>
            <person name="Scheremetjew M."/>
            <person name="Finn R."/>
            <person name="Kale V."/>
            <person name="Holt S."/>
            <person name="Cochrane G."/>
            <person name="Meng A."/>
            <person name="Brown T."/>
            <person name="Cohen L."/>
        </authorList>
    </citation>
    <scope>NUCLEOTIDE SEQUENCE</scope>
    <source>
        <strain evidence="9">CCAP 1951/1</strain>
    </source>
</reference>
<keyword evidence="5 6" id="KW-0472">Membrane</keyword>
<evidence type="ECO:0000259" key="8">
    <source>
        <dbReference type="Pfam" id="PF13850"/>
    </source>
</evidence>
<evidence type="ECO:0000256" key="3">
    <source>
        <dbReference type="ARBA" id="ARBA00022692"/>
    </source>
</evidence>
<dbReference type="AlphaFoldDB" id="A0A7S1QSZ4"/>
<dbReference type="Pfam" id="PF07970">
    <property type="entry name" value="COPIIcoated_ERV"/>
    <property type="match status" value="1"/>
</dbReference>
<dbReference type="GO" id="GO:0030134">
    <property type="term" value="C:COPII-coated ER to Golgi transport vesicle"/>
    <property type="evidence" value="ECO:0007669"/>
    <property type="project" value="TreeGrafter"/>
</dbReference>
<evidence type="ECO:0000256" key="6">
    <source>
        <dbReference type="SAM" id="Phobius"/>
    </source>
</evidence>
<dbReference type="PANTHER" id="PTHR10984">
    <property type="entry name" value="ENDOPLASMIC RETICULUM-GOLGI INTERMEDIATE COMPARTMENT PROTEIN"/>
    <property type="match status" value="1"/>
</dbReference>
<proteinExistence type="inferred from homology"/>
<organism evidence="9">
    <name type="scientific">Neobodo designis</name>
    <name type="common">Flagellated protozoan</name>
    <name type="synonym">Bodo designis</name>
    <dbReference type="NCBI Taxonomy" id="312471"/>
    <lineage>
        <taxon>Eukaryota</taxon>
        <taxon>Discoba</taxon>
        <taxon>Euglenozoa</taxon>
        <taxon>Kinetoplastea</taxon>
        <taxon>Metakinetoplastina</taxon>
        <taxon>Neobodonida</taxon>
        <taxon>Neobodo</taxon>
    </lineage>
</organism>
<feature type="transmembrane region" description="Helical" evidence="6">
    <location>
        <begin position="28"/>
        <end position="51"/>
    </location>
</feature>
<evidence type="ECO:0000259" key="7">
    <source>
        <dbReference type="Pfam" id="PF07970"/>
    </source>
</evidence>